<dbReference type="GO" id="GO:0004553">
    <property type="term" value="F:hydrolase activity, hydrolyzing O-glycosyl compounds"/>
    <property type="evidence" value="ECO:0007669"/>
    <property type="project" value="InterPro"/>
</dbReference>
<dbReference type="OrthoDB" id="4781at2759"/>
<protein>
    <submittedName>
        <fullName evidence="5 7">Glycosyl hydrolase</fullName>
    </submittedName>
</protein>
<gene>
    <name evidence="5 7" type="ORF">BDZ99DRAFT_506879</name>
</gene>
<keyword evidence="3" id="KW-1133">Transmembrane helix</keyword>
<dbReference type="InterPro" id="IPR050546">
    <property type="entry name" value="Glycosyl_Hydrlase_16"/>
</dbReference>
<dbReference type="InterPro" id="IPR000757">
    <property type="entry name" value="Beta-glucanase-like"/>
</dbReference>
<feature type="region of interest" description="Disordered" evidence="2">
    <location>
        <begin position="1"/>
        <end position="47"/>
    </location>
</feature>
<evidence type="ECO:0000313" key="6">
    <source>
        <dbReference type="Proteomes" id="UP000504636"/>
    </source>
</evidence>
<evidence type="ECO:0000313" key="7">
    <source>
        <dbReference type="RefSeq" id="XP_033581097.1"/>
    </source>
</evidence>
<dbReference type="InterPro" id="IPR013320">
    <property type="entry name" value="ConA-like_dom_sf"/>
</dbReference>
<reference evidence="7" key="2">
    <citation type="submission" date="2020-04" db="EMBL/GenBank/DDBJ databases">
        <authorList>
            <consortium name="NCBI Genome Project"/>
        </authorList>
    </citation>
    <scope>NUCLEOTIDE SEQUENCE</scope>
    <source>
        <strain evidence="7">CBS 304.34</strain>
    </source>
</reference>
<dbReference type="PANTHER" id="PTHR10963:SF55">
    <property type="entry name" value="GLYCOSIDE HYDROLASE FAMILY 16 PROTEIN"/>
    <property type="match status" value="1"/>
</dbReference>
<dbReference type="PROSITE" id="PS51762">
    <property type="entry name" value="GH16_2"/>
    <property type="match status" value="1"/>
</dbReference>
<reference evidence="7" key="3">
    <citation type="submission" date="2025-04" db="UniProtKB">
        <authorList>
            <consortium name="RefSeq"/>
        </authorList>
    </citation>
    <scope>IDENTIFICATION</scope>
    <source>
        <strain evidence="7">CBS 304.34</strain>
    </source>
</reference>
<dbReference type="GeneID" id="54465095"/>
<dbReference type="PANTHER" id="PTHR10963">
    <property type="entry name" value="GLYCOSYL HYDROLASE-RELATED"/>
    <property type="match status" value="1"/>
</dbReference>
<dbReference type="GO" id="GO:0005975">
    <property type="term" value="P:carbohydrate metabolic process"/>
    <property type="evidence" value="ECO:0007669"/>
    <property type="project" value="InterPro"/>
</dbReference>
<feature type="compositionally biased region" description="Polar residues" evidence="2">
    <location>
        <begin position="38"/>
        <end position="47"/>
    </location>
</feature>
<keyword evidence="5 7" id="KW-0378">Hydrolase</keyword>
<evidence type="ECO:0000256" key="2">
    <source>
        <dbReference type="SAM" id="MobiDB-lite"/>
    </source>
</evidence>
<evidence type="ECO:0000259" key="4">
    <source>
        <dbReference type="PROSITE" id="PS51762"/>
    </source>
</evidence>
<dbReference type="RefSeq" id="XP_033581097.1">
    <property type="nucleotide sequence ID" value="XM_033724202.1"/>
</dbReference>
<accession>A0A6A6Z0A5</accession>
<comment type="similarity">
    <text evidence="1">Belongs to the glycosyl hydrolase 16 family.</text>
</comment>
<dbReference type="Gene3D" id="2.60.120.200">
    <property type="match status" value="1"/>
</dbReference>
<sequence>MSSTTTEEIQFRNPFGDENAPSAPSSNGSKSPPSLSSTQARNSARNSLVIQRSDDSARFIASNENSISEEKHRFRSYKLVGEYQQPWILDKRLHRTRINNYIVWGFIALGFLLSAWICFSTIKKIPKTKYCLVLSDDFQTIDPTIWNQEVQIGGFGTGSFDWTTTDSKNTYTDNKGLHIVPTLTNETTNISNQQIFDGYSPNLTRAGGDGSCTGNTTVACAVRSNATTGSIVPPKTIKYSRIEVKATLPQDDWLWPAIWMMSQASVYGPWPASGEIDILESRGNGVGYPGEGCDYSASTLHWGPTPKTDAYWRSLGDKHLTRDDYSSGVHTFGLEWSKDYIFTYLDSRLNQVLYWNFKGDRTLWQRGYFSQQTENSTLLVDPWSQTGNTNTPFAQPFYLILNVAVGGQTGWFQDGKGSKPWLDKSPNAGSDFYKKVDQWYPTWGPGDERGMTVKSVKIWQEGACG</sequence>
<dbReference type="Proteomes" id="UP000504636">
    <property type="component" value="Unplaced"/>
</dbReference>
<reference evidence="5 7" key="1">
    <citation type="journal article" date="2020" name="Stud. Mycol.">
        <title>101 Dothideomycetes genomes: a test case for predicting lifestyles and emergence of pathogens.</title>
        <authorList>
            <person name="Haridas S."/>
            <person name="Albert R."/>
            <person name="Binder M."/>
            <person name="Bloem J."/>
            <person name="Labutti K."/>
            <person name="Salamov A."/>
            <person name="Andreopoulos B."/>
            <person name="Baker S."/>
            <person name="Barry K."/>
            <person name="Bills G."/>
            <person name="Bluhm B."/>
            <person name="Cannon C."/>
            <person name="Castanera R."/>
            <person name="Culley D."/>
            <person name="Daum C."/>
            <person name="Ezra D."/>
            <person name="Gonzalez J."/>
            <person name="Henrissat B."/>
            <person name="Kuo A."/>
            <person name="Liang C."/>
            <person name="Lipzen A."/>
            <person name="Lutzoni F."/>
            <person name="Magnuson J."/>
            <person name="Mondo S."/>
            <person name="Nolan M."/>
            <person name="Ohm R."/>
            <person name="Pangilinan J."/>
            <person name="Park H.-J."/>
            <person name="Ramirez L."/>
            <person name="Alfaro M."/>
            <person name="Sun H."/>
            <person name="Tritt A."/>
            <person name="Yoshinaga Y."/>
            <person name="Zwiers L.-H."/>
            <person name="Turgeon B."/>
            <person name="Goodwin S."/>
            <person name="Spatafora J."/>
            <person name="Crous P."/>
            <person name="Grigoriev I."/>
        </authorList>
    </citation>
    <scope>NUCLEOTIDE SEQUENCE</scope>
    <source>
        <strain evidence="5 7">CBS 304.34</strain>
    </source>
</reference>
<feature type="compositionally biased region" description="Low complexity" evidence="2">
    <location>
        <begin position="21"/>
        <end position="37"/>
    </location>
</feature>
<evidence type="ECO:0000256" key="3">
    <source>
        <dbReference type="SAM" id="Phobius"/>
    </source>
</evidence>
<dbReference type="Pfam" id="PF00722">
    <property type="entry name" value="Glyco_hydro_16"/>
    <property type="match status" value="1"/>
</dbReference>
<feature type="transmembrane region" description="Helical" evidence="3">
    <location>
        <begin position="101"/>
        <end position="122"/>
    </location>
</feature>
<dbReference type="AlphaFoldDB" id="A0A6A6Z0A5"/>
<dbReference type="EMBL" id="MU003695">
    <property type="protein sequence ID" value="KAF2814133.1"/>
    <property type="molecule type" value="Genomic_DNA"/>
</dbReference>
<keyword evidence="6" id="KW-1185">Reference proteome</keyword>
<organism evidence="5">
    <name type="scientific">Mytilinidion resinicola</name>
    <dbReference type="NCBI Taxonomy" id="574789"/>
    <lineage>
        <taxon>Eukaryota</taxon>
        <taxon>Fungi</taxon>
        <taxon>Dikarya</taxon>
        <taxon>Ascomycota</taxon>
        <taxon>Pezizomycotina</taxon>
        <taxon>Dothideomycetes</taxon>
        <taxon>Pleosporomycetidae</taxon>
        <taxon>Mytilinidiales</taxon>
        <taxon>Mytilinidiaceae</taxon>
        <taxon>Mytilinidion</taxon>
    </lineage>
</organism>
<evidence type="ECO:0000256" key="1">
    <source>
        <dbReference type="ARBA" id="ARBA00006865"/>
    </source>
</evidence>
<proteinExistence type="inferred from homology"/>
<keyword evidence="3" id="KW-0812">Transmembrane</keyword>
<feature type="domain" description="GH16" evidence="4">
    <location>
        <begin position="120"/>
        <end position="442"/>
    </location>
</feature>
<keyword evidence="3" id="KW-0472">Membrane</keyword>
<name>A0A6A6Z0A5_9PEZI</name>
<evidence type="ECO:0000313" key="5">
    <source>
        <dbReference type="EMBL" id="KAF2814133.1"/>
    </source>
</evidence>
<dbReference type="SUPFAM" id="SSF49899">
    <property type="entry name" value="Concanavalin A-like lectins/glucanases"/>
    <property type="match status" value="1"/>
</dbReference>